<keyword evidence="3 8" id="KW-0418">Kinase</keyword>
<evidence type="ECO:0000256" key="5">
    <source>
        <dbReference type="ARBA" id="ARBA00038121"/>
    </source>
</evidence>
<dbReference type="Pfam" id="PF00288">
    <property type="entry name" value="GHMP_kinases_N"/>
    <property type="match status" value="1"/>
</dbReference>
<keyword evidence="4" id="KW-0067">ATP-binding</keyword>
<organism evidence="8 9">
    <name type="scientific">Paenibacillus ginsengarvi</name>
    <dbReference type="NCBI Taxonomy" id="400777"/>
    <lineage>
        <taxon>Bacteria</taxon>
        <taxon>Bacillati</taxon>
        <taxon>Bacillota</taxon>
        <taxon>Bacilli</taxon>
        <taxon>Bacillales</taxon>
        <taxon>Paenibacillaceae</taxon>
        <taxon>Paenibacillus</taxon>
    </lineage>
</organism>
<name>A0A3B0CDW6_9BACL</name>
<feature type="domain" description="GHMP kinase C-terminal" evidence="7">
    <location>
        <begin position="227"/>
        <end position="303"/>
    </location>
</feature>
<comment type="similarity">
    <text evidence="5">Belongs to the GHMP kinase family.</text>
</comment>
<dbReference type="InterPro" id="IPR006204">
    <property type="entry name" value="GHMP_kinase_N_dom"/>
</dbReference>
<dbReference type="GO" id="GO:0005524">
    <property type="term" value="F:ATP binding"/>
    <property type="evidence" value="ECO:0007669"/>
    <property type="project" value="UniProtKB-KW"/>
</dbReference>
<dbReference type="InterPro" id="IPR020568">
    <property type="entry name" value="Ribosomal_Su5_D2-typ_SF"/>
</dbReference>
<keyword evidence="9" id="KW-1185">Reference proteome</keyword>
<evidence type="ECO:0000256" key="2">
    <source>
        <dbReference type="ARBA" id="ARBA00022741"/>
    </source>
</evidence>
<dbReference type="SUPFAM" id="SSF54211">
    <property type="entry name" value="Ribosomal protein S5 domain 2-like"/>
    <property type="match status" value="1"/>
</dbReference>
<dbReference type="InterPro" id="IPR036554">
    <property type="entry name" value="GHMP_kinase_C_sf"/>
</dbReference>
<reference evidence="8 9" key="1">
    <citation type="journal article" date="2007" name="Int. J. Syst. Evol. Microbiol.">
        <title>Paenibacillus ginsengarvi sp. nov., isolated from soil from ginseng cultivation.</title>
        <authorList>
            <person name="Yoon M.H."/>
            <person name="Ten L.N."/>
            <person name="Im W.T."/>
        </authorList>
    </citation>
    <scope>NUCLEOTIDE SEQUENCE [LARGE SCALE GENOMIC DNA]</scope>
    <source>
        <strain evidence="8 9">KCTC 13059</strain>
    </source>
</reference>
<evidence type="ECO:0000256" key="1">
    <source>
        <dbReference type="ARBA" id="ARBA00022679"/>
    </source>
</evidence>
<dbReference type="OrthoDB" id="9812992at2"/>
<evidence type="ECO:0000256" key="4">
    <source>
        <dbReference type="ARBA" id="ARBA00022840"/>
    </source>
</evidence>
<dbReference type="InterPro" id="IPR014606">
    <property type="entry name" value="Heptose_7-P_kinase"/>
</dbReference>
<dbReference type="PROSITE" id="PS00627">
    <property type="entry name" value="GHMP_KINASES_ATP"/>
    <property type="match status" value="1"/>
</dbReference>
<dbReference type="Proteomes" id="UP000282311">
    <property type="component" value="Unassembled WGS sequence"/>
</dbReference>
<dbReference type="GO" id="GO:0042352">
    <property type="term" value="P:GDP-L-fucose salvage"/>
    <property type="evidence" value="ECO:0007669"/>
    <property type="project" value="TreeGrafter"/>
</dbReference>
<dbReference type="InterPro" id="IPR013750">
    <property type="entry name" value="GHMP_kinase_C_dom"/>
</dbReference>
<dbReference type="PANTHER" id="PTHR32463">
    <property type="entry name" value="L-FUCOSE KINASE"/>
    <property type="match status" value="1"/>
</dbReference>
<protein>
    <submittedName>
        <fullName evidence="8">GHMP kinase</fullName>
    </submittedName>
</protein>
<dbReference type="RefSeq" id="WP_120748572.1">
    <property type="nucleotide sequence ID" value="NZ_RBAH01000012.1"/>
</dbReference>
<dbReference type="Gene3D" id="3.30.230.120">
    <property type="match status" value="1"/>
</dbReference>
<dbReference type="EMBL" id="RBAH01000012">
    <property type="protein sequence ID" value="RKN82189.1"/>
    <property type="molecule type" value="Genomic_DNA"/>
</dbReference>
<dbReference type="PIRSF" id="PIRSF036406">
    <property type="entry name" value="Hept_kin"/>
    <property type="match status" value="1"/>
</dbReference>
<evidence type="ECO:0000313" key="8">
    <source>
        <dbReference type="EMBL" id="RKN82189.1"/>
    </source>
</evidence>
<dbReference type="PANTHER" id="PTHR32463:SF0">
    <property type="entry name" value="L-FUCOSE KINASE"/>
    <property type="match status" value="1"/>
</dbReference>
<dbReference type="AlphaFoldDB" id="A0A3B0CDW6"/>
<proteinExistence type="inferred from homology"/>
<dbReference type="InterPro" id="IPR006203">
    <property type="entry name" value="GHMP_knse_ATP-bd_CS"/>
</dbReference>
<evidence type="ECO:0000259" key="6">
    <source>
        <dbReference type="Pfam" id="PF00288"/>
    </source>
</evidence>
<evidence type="ECO:0000313" key="9">
    <source>
        <dbReference type="Proteomes" id="UP000282311"/>
    </source>
</evidence>
<keyword evidence="1" id="KW-0808">Transferase</keyword>
<sequence>MIITKTPFRVSFCGGGSDLEAFYEKHGGCVLSVSINKYMYISVHPYFDSNYTVLKYSENEIVEDISKIKHKIFNSVLNQKRISGVEISSTADVPAGTGLGSSSTFTVGLLHALSCYEGKYVSKARLAEEACDIEIEKLGAPIGKQDQYAAAYGGLNFIRFYRNGSVSVEPILMRPETYKQLQKNLMMFYIGASRSANTILSDQKKNMSDEDKVQNLIQMCGLAEEMKAALEFNDLTSFGDILNKGWELKKTLSAGISNPEIDEAYKIAMENGALGGKLLGAGGGGFLLLYCEAKNQERVRTAIGLKRMDFEFEHDGTSVVHIGDKYWK</sequence>
<evidence type="ECO:0000256" key="3">
    <source>
        <dbReference type="ARBA" id="ARBA00022777"/>
    </source>
</evidence>
<dbReference type="GO" id="GO:0050201">
    <property type="term" value="F:fucokinase activity"/>
    <property type="evidence" value="ECO:0007669"/>
    <property type="project" value="TreeGrafter"/>
</dbReference>
<dbReference type="InterPro" id="IPR001174">
    <property type="entry name" value="HddA/FKP"/>
</dbReference>
<dbReference type="SUPFAM" id="SSF55060">
    <property type="entry name" value="GHMP Kinase, C-terminal domain"/>
    <property type="match status" value="1"/>
</dbReference>
<feature type="domain" description="GHMP kinase N-terminal" evidence="6">
    <location>
        <begin position="76"/>
        <end position="154"/>
    </location>
</feature>
<gene>
    <name evidence="8" type="ORF">D7M11_17735</name>
</gene>
<evidence type="ECO:0000259" key="7">
    <source>
        <dbReference type="Pfam" id="PF08544"/>
    </source>
</evidence>
<dbReference type="PRINTS" id="PR00960">
    <property type="entry name" value="LMBPPROTEIN"/>
</dbReference>
<comment type="caution">
    <text evidence="8">The sequence shown here is derived from an EMBL/GenBank/DDBJ whole genome shotgun (WGS) entry which is preliminary data.</text>
</comment>
<dbReference type="InterPro" id="IPR052203">
    <property type="entry name" value="GHMP_Kinase-Related"/>
</dbReference>
<keyword evidence="2" id="KW-0547">Nucleotide-binding</keyword>
<dbReference type="Pfam" id="PF08544">
    <property type="entry name" value="GHMP_kinases_C"/>
    <property type="match status" value="1"/>
</dbReference>
<accession>A0A3B0CDW6</accession>